<evidence type="ECO:0000256" key="3">
    <source>
        <dbReference type="ARBA" id="ARBA00022475"/>
    </source>
</evidence>
<keyword evidence="4 7" id="KW-0812">Transmembrane</keyword>
<evidence type="ECO:0000313" key="8">
    <source>
        <dbReference type="EMBL" id="GAA2003370.1"/>
    </source>
</evidence>
<gene>
    <name evidence="8" type="ORF">GCM10009755_10470</name>
</gene>
<organism evidence="8 9">
    <name type="scientific">Brevibacterium samyangense</name>
    <dbReference type="NCBI Taxonomy" id="366888"/>
    <lineage>
        <taxon>Bacteria</taxon>
        <taxon>Bacillati</taxon>
        <taxon>Actinomycetota</taxon>
        <taxon>Actinomycetes</taxon>
        <taxon>Micrococcales</taxon>
        <taxon>Brevibacteriaceae</taxon>
        <taxon>Brevibacterium</taxon>
    </lineage>
</organism>
<evidence type="ECO:0000256" key="2">
    <source>
        <dbReference type="ARBA" id="ARBA00006679"/>
    </source>
</evidence>
<evidence type="ECO:0000256" key="6">
    <source>
        <dbReference type="ARBA" id="ARBA00023136"/>
    </source>
</evidence>
<dbReference type="PANTHER" id="PTHR33452">
    <property type="entry name" value="OXIDOREDUCTASE CATD-RELATED"/>
    <property type="match status" value="1"/>
</dbReference>
<sequence length="137" mass="13828">MTKNLSVALLLVRAVLGVVMFAHGMQKLTEIGIPGVQGMLAGIGVPAPELLGTAMPYVEIAVGVMLVVGLGTRIAGIITAAMMAVATFGVHLGAGFFAANGGYELTLVLAVVALALAFSGPGSLALDAPIRRRSAKD</sequence>
<evidence type="ECO:0000256" key="5">
    <source>
        <dbReference type="ARBA" id="ARBA00022989"/>
    </source>
</evidence>
<evidence type="ECO:0000256" key="4">
    <source>
        <dbReference type="ARBA" id="ARBA00022692"/>
    </source>
</evidence>
<keyword evidence="9" id="KW-1185">Reference proteome</keyword>
<keyword evidence="6 7" id="KW-0472">Membrane</keyword>
<protein>
    <submittedName>
        <fullName evidence="8">DoxX family protein</fullName>
    </submittedName>
</protein>
<comment type="subcellular location">
    <subcellularLocation>
        <location evidence="1">Cell membrane</location>
        <topology evidence="1">Multi-pass membrane protein</topology>
    </subcellularLocation>
</comment>
<accession>A0ABP5END2</accession>
<feature type="transmembrane region" description="Helical" evidence="7">
    <location>
        <begin position="105"/>
        <end position="126"/>
    </location>
</feature>
<comment type="caution">
    <text evidence="8">The sequence shown here is derived from an EMBL/GenBank/DDBJ whole genome shotgun (WGS) entry which is preliminary data.</text>
</comment>
<proteinExistence type="inferred from homology"/>
<dbReference type="EMBL" id="BAAANO010000009">
    <property type="protein sequence ID" value="GAA2003370.1"/>
    <property type="molecule type" value="Genomic_DNA"/>
</dbReference>
<dbReference type="RefSeq" id="WP_344307636.1">
    <property type="nucleotide sequence ID" value="NZ_BAAANO010000009.1"/>
</dbReference>
<feature type="transmembrane region" description="Helical" evidence="7">
    <location>
        <begin position="50"/>
        <end position="70"/>
    </location>
</feature>
<name>A0ABP5END2_9MICO</name>
<reference evidence="9" key="1">
    <citation type="journal article" date="2019" name="Int. J. Syst. Evol. Microbiol.">
        <title>The Global Catalogue of Microorganisms (GCM) 10K type strain sequencing project: providing services to taxonomists for standard genome sequencing and annotation.</title>
        <authorList>
            <consortium name="The Broad Institute Genomics Platform"/>
            <consortium name="The Broad Institute Genome Sequencing Center for Infectious Disease"/>
            <person name="Wu L."/>
            <person name="Ma J."/>
        </authorList>
    </citation>
    <scope>NUCLEOTIDE SEQUENCE [LARGE SCALE GENOMIC DNA]</scope>
    <source>
        <strain evidence="9">JCM 14546</strain>
    </source>
</reference>
<dbReference type="Proteomes" id="UP001500755">
    <property type="component" value="Unassembled WGS sequence"/>
</dbReference>
<evidence type="ECO:0000313" key="9">
    <source>
        <dbReference type="Proteomes" id="UP001500755"/>
    </source>
</evidence>
<keyword evidence="5 7" id="KW-1133">Transmembrane helix</keyword>
<dbReference type="PANTHER" id="PTHR33452:SF1">
    <property type="entry name" value="INNER MEMBRANE PROTEIN YPHA-RELATED"/>
    <property type="match status" value="1"/>
</dbReference>
<dbReference type="InterPro" id="IPR051907">
    <property type="entry name" value="DoxX-like_oxidoreductase"/>
</dbReference>
<keyword evidence="3" id="KW-1003">Cell membrane</keyword>
<feature type="transmembrane region" description="Helical" evidence="7">
    <location>
        <begin position="77"/>
        <end position="99"/>
    </location>
</feature>
<evidence type="ECO:0000256" key="7">
    <source>
        <dbReference type="SAM" id="Phobius"/>
    </source>
</evidence>
<dbReference type="InterPro" id="IPR032808">
    <property type="entry name" value="DoxX"/>
</dbReference>
<evidence type="ECO:0000256" key="1">
    <source>
        <dbReference type="ARBA" id="ARBA00004651"/>
    </source>
</evidence>
<dbReference type="Pfam" id="PF07681">
    <property type="entry name" value="DoxX"/>
    <property type="match status" value="1"/>
</dbReference>
<comment type="similarity">
    <text evidence="2">Belongs to the DoxX family.</text>
</comment>